<reference evidence="2" key="1">
    <citation type="journal article" date="2015" name="Nature">
        <title>Complex archaea that bridge the gap between prokaryotes and eukaryotes.</title>
        <authorList>
            <person name="Spang A."/>
            <person name="Saw J.H."/>
            <person name="Jorgensen S.L."/>
            <person name="Zaremba-Niedzwiedzka K."/>
            <person name="Martijn J."/>
            <person name="Lind A.E."/>
            <person name="van Eijk R."/>
            <person name="Schleper C."/>
            <person name="Guy L."/>
            <person name="Ettema T.J."/>
        </authorList>
    </citation>
    <scope>NUCLEOTIDE SEQUENCE</scope>
</reference>
<protein>
    <submittedName>
        <fullName evidence="2">Uncharacterized protein</fullName>
    </submittedName>
</protein>
<dbReference type="EMBL" id="LAZR01033068">
    <property type="protein sequence ID" value="KKL49147.1"/>
    <property type="molecule type" value="Genomic_DNA"/>
</dbReference>
<keyword evidence="1" id="KW-1133">Transmembrane helix</keyword>
<proteinExistence type="predicted"/>
<accession>A0A0F9FDB3</accession>
<feature type="transmembrane region" description="Helical" evidence="1">
    <location>
        <begin position="20"/>
        <end position="37"/>
    </location>
</feature>
<evidence type="ECO:0000256" key="1">
    <source>
        <dbReference type="SAM" id="Phobius"/>
    </source>
</evidence>
<keyword evidence="1" id="KW-0472">Membrane</keyword>
<gene>
    <name evidence="2" type="ORF">LCGC14_2318440</name>
</gene>
<dbReference type="AlphaFoldDB" id="A0A0F9FDB3"/>
<organism evidence="2">
    <name type="scientific">marine sediment metagenome</name>
    <dbReference type="NCBI Taxonomy" id="412755"/>
    <lineage>
        <taxon>unclassified sequences</taxon>
        <taxon>metagenomes</taxon>
        <taxon>ecological metagenomes</taxon>
    </lineage>
</organism>
<comment type="caution">
    <text evidence="2">The sequence shown here is derived from an EMBL/GenBank/DDBJ whole genome shotgun (WGS) entry which is preliminary data.</text>
</comment>
<keyword evidence="1" id="KW-0812">Transmembrane</keyword>
<name>A0A0F9FDB3_9ZZZZ</name>
<sequence length="76" mass="8790">LVISALGPAIFNFNPTTWPIFIRFSSGSLIASIRLLTRRVMELRRSIGSHRILGFGAILLYSVRYFRFRAEFRVFP</sequence>
<feature type="non-terminal residue" evidence="2">
    <location>
        <position position="1"/>
    </location>
</feature>
<evidence type="ECO:0000313" key="2">
    <source>
        <dbReference type="EMBL" id="KKL49147.1"/>
    </source>
</evidence>